<dbReference type="Proteomes" id="UP000313390">
    <property type="component" value="Unassembled WGS sequence"/>
</dbReference>
<comment type="caution">
    <text evidence="2">The sequence shown here is derived from an EMBL/GenBank/DDBJ whole genome shotgun (WGS) entry which is preliminary data.</text>
</comment>
<dbReference type="SUPFAM" id="SSF53639">
    <property type="entry name" value="AraD/HMP-PK domain-like"/>
    <property type="match status" value="1"/>
</dbReference>
<sequence length="290" mass="31569">MGGNHLMKTELLQLAAISRRLGADVSFVQGGGGNTSLKMNDSDLMYIKASGINLDAIEANTGFLAVDKHRLINGLRTCRTEADYNNLLMRCLLEESETHHRPSIESGFHALLGECVVHSHSIWANILTCSVEGRDLLARTIPEAVWVDYATPGLPLTLAITDHLELTETSIIFLQNHGLVISADTPEAAYALHAAVNEKARALFPSLPVFPLNTSGDFHDEGLLFPDQAVYQYSPELSASIAGHQTAQAYSYLLHAIPAVGLTLNFIEDAEKAVLVGMESEKHRQKVAQT</sequence>
<feature type="domain" description="Class II aldolase/adducin N-terminal" evidence="1">
    <location>
        <begin position="13"/>
        <end position="204"/>
    </location>
</feature>
<reference evidence="2 3" key="1">
    <citation type="journal article" date="2011" name="Int. J. Syst. Evol. Microbiol.">
        <title>Ochrobactrum pecoris sp. nov., isolated from farm animals.</title>
        <authorList>
            <person name="Kampfer P."/>
            <person name="Huber B."/>
            <person name="Busse H.J."/>
            <person name="Scholz H.C."/>
            <person name="Tomaso H."/>
            <person name="Hotzel H."/>
            <person name="Melzer F."/>
        </authorList>
    </citation>
    <scope>NUCLEOTIDE SEQUENCE [LARGE SCALE GENOMIC DNA]</scope>
    <source>
        <strain evidence="2 3">08RB2639</strain>
    </source>
</reference>
<proteinExistence type="predicted"/>
<evidence type="ECO:0000313" key="3">
    <source>
        <dbReference type="Proteomes" id="UP000313390"/>
    </source>
</evidence>
<dbReference type="Gene3D" id="3.40.225.10">
    <property type="entry name" value="Class II aldolase/adducin N-terminal domain"/>
    <property type="match status" value="1"/>
</dbReference>
<name>A0A5C5CCD4_9HYPH</name>
<protein>
    <submittedName>
        <fullName evidence="2">Class II aldolase</fullName>
    </submittedName>
</protein>
<evidence type="ECO:0000313" key="2">
    <source>
        <dbReference type="EMBL" id="TNV08878.1"/>
    </source>
</evidence>
<dbReference type="SMART" id="SM01007">
    <property type="entry name" value="Aldolase_II"/>
    <property type="match status" value="1"/>
</dbReference>
<dbReference type="InterPro" id="IPR001303">
    <property type="entry name" value="Aldolase_II/adducin_N"/>
</dbReference>
<dbReference type="AlphaFoldDB" id="A0A5C5CCD4"/>
<dbReference type="InterPro" id="IPR036409">
    <property type="entry name" value="Aldolase_II/adducin_N_sf"/>
</dbReference>
<accession>A0A5C5CCD4</accession>
<organism evidence="2 3">
    <name type="scientific">Brucella pecoris</name>
    <dbReference type="NCBI Taxonomy" id="867683"/>
    <lineage>
        <taxon>Bacteria</taxon>
        <taxon>Pseudomonadati</taxon>
        <taxon>Pseudomonadota</taxon>
        <taxon>Alphaproteobacteria</taxon>
        <taxon>Hyphomicrobiales</taxon>
        <taxon>Brucellaceae</taxon>
        <taxon>Brucella/Ochrobactrum group</taxon>
        <taxon>Brucella</taxon>
    </lineage>
</organism>
<dbReference type="Pfam" id="PF00596">
    <property type="entry name" value="Aldolase_II"/>
    <property type="match status" value="1"/>
</dbReference>
<dbReference type="EMBL" id="VEWK01000020">
    <property type="protein sequence ID" value="TNV08878.1"/>
    <property type="molecule type" value="Genomic_DNA"/>
</dbReference>
<gene>
    <name evidence="2" type="ORF">FIB18_22955</name>
</gene>
<evidence type="ECO:0000259" key="1">
    <source>
        <dbReference type="SMART" id="SM01007"/>
    </source>
</evidence>